<dbReference type="Gene3D" id="2.115.10.20">
    <property type="entry name" value="Glycosyl hydrolase domain, family 43"/>
    <property type="match status" value="1"/>
</dbReference>
<evidence type="ECO:0000313" key="3">
    <source>
        <dbReference type="Proteomes" id="UP000317318"/>
    </source>
</evidence>
<dbReference type="SUPFAM" id="SSF75005">
    <property type="entry name" value="Arabinanase/levansucrase/invertase"/>
    <property type="match status" value="1"/>
</dbReference>
<dbReference type="EMBL" id="CP036268">
    <property type="protein sequence ID" value="QDT36385.1"/>
    <property type="molecule type" value="Genomic_DNA"/>
</dbReference>
<accession>A0A517QXK8</accession>
<gene>
    <name evidence="2" type="ORF">Pan189_07410</name>
</gene>
<keyword evidence="2" id="KW-0378">Hydrolase</keyword>
<proteinExistence type="predicted"/>
<evidence type="ECO:0000256" key="1">
    <source>
        <dbReference type="SAM" id="SignalP"/>
    </source>
</evidence>
<dbReference type="InterPro" id="IPR023296">
    <property type="entry name" value="Glyco_hydro_beta-prop_sf"/>
</dbReference>
<organism evidence="2 3">
    <name type="scientific">Stratiformator vulcanicus</name>
    <dbReference type="NCBI Taxonomy" id="2527980"/>
    <lineage>
        <taxon>Bacteria</taxon>
        <taxon>Pseudomonadati</taxon>
        <taxon>Planctomycetota</taxon>
        <taxon>Planctomycetia</taxon>
        <taxon>Planctomycetales</taxon>
        <taxon>Planctomycetaceae</taxon>
        <taxon>Stratiformator</taxon>
    </lineage>
</organism>
<keyword evidence="3" id="KW-1185">Reference proteome</keyword>
<dbReference type="OrthoDB" id="231859at2"/>
<dbReference type="RefSeq" id="WP_145362593.1">
    <property type="nucleotide sequence ID" value="NZ_CP036268.1"/>
</dbReference>
<dbReference type="GO" id="GO:0016787">
    <property type="term" value="F:hydrolase activity"/>
    <property type="evidence" value="ECO:0007669"/>
    <property type="project" value="UniProtKB-KW"/>
</dbReference>
<sequence length="315" mass="35622" precursor="true">MRVRFLVACLAAGFIATTCYGANPVPKLDGDWWRIASNPDLGELTSPKQQPVDFAVWQAADGTWQLWSCIRHTKEGGHTRLFHAWQGKALTDSDWSPRGVVMRAKPELGEVEGGLQAPYVVKQNDSYVMFYGDWERIRIAFSSDGKEFTRSSAMVTNPADAYLFSDGIGNNTRDPMLIEIGGVWHCYYCAERTSGGFFVRRSKDLLGDWGQSKPIKVCSLGRPGKNWWQAECPHVVEHDGWFFLFRTSRYDDEPITTVYRSRDHLDFGIDDDSKIVATLPLAAPEYIRVDGQDYLAALTPQLDGIRIVKLRWDGE</sequence>
<name>A0A517QXK8_9PLAN</name>
<keyword evidence="1" id="KW-0732">Signal</keyword>
<feature type="signal peptide" evidence="1">
    <location>
        <begin position="1"/>
        <end position="21"/>
    </location>
</feature>
<protein>
    <submittedName>
        <fullName evidence="2">Glycosyl hydrolases family 43</fullName>
    </submittedName>
</protein>
<dbReference type="KEGG" id="svp:Pan189_07410"/>
<evidence type="ECO:0000313" key="2">
    <source>
        <dbReference type="EMBL" id="QDT36385.1"/>
    </source>
</evidence>
<dbReference type="AlphaFoldDB" id="A0A517QXK8"/>
<reference evidence="2 3" key="1">
    <citation type="submission" date="2019-02" db="EMBL/GenBank/DDBJ databases">
        <title>Deep-cultivation of Planctomycetes and their phenomic and genomic characterization uncovers novel biology.</title>
        <authorList>
            <person name="Wiegand S."/>
            <person name="Jogler M."/>
            <person name="Boedeker C."/>
            <person name="Pinto D."/>
            <person name="Vollmers J."/>
            <person name="Rivas-Marin E."/>
            <person name="Kohn T."/>
            <person name="Peeters S.H."/>
            <person name="Heuer A."/>
            <person name="Rast P."/>
            <person name="Oberbeckmann S."/>
            <person name="Bunk B."/>
            <person name="Jeske O."/>
            <person name="Meyerdierks A."/>
            <person name="Storesund J.E."/>
            <person name="Kallscheuer N."/>
            <person name="Luecker S."/>
            <person name="Lage O.M."/>
            <person name="Pohl T."/>
            <person name="Merkel B.J."/>
            <person name="Hornburger P."/>
            <person name="Mueller R.-W."/>
            <person name="Bruemmer F."/>
            <person name="Labrenz M."/>
            <person name="Spormann A.M."/>
            <person name="Op den Camp H."/>
            <person name="Overmann J."/>
            <person name="Amann R."/>
            <person name="Jetten M.S.M."/>
            <person name="Mascher T."/>
            <person name="Medema M.H."/>
            <person name="Devos D.P."/>
            <person name="Kaster A.-K."/>
            <person name="Ovreas L."/>
            <person name="Rohde M."/>
            <person name="Galperin M.Y."/>
            <person name="Jogler C."/>
        </authorList>
    </citation>
    <scope>NUCLEOTIDE SEQUENCE [LARGE SCALE GENOMIC DNA]</scope>
    <source>
        <strain evidence="2 3">Pan189</strain>
    </source>
</reference>
<dbReference type="Proteomes" id="UP000317318">
    <property type="component" value="Chromosome"/>
</dbReference>
<feature type="chain" id="PRO_5021705921" evidence="1">
    <location>
        <begin position="22"/>
        <end position="315"/>
    </location>
</feature>